<dbReference type="PANTHER" id="PTHR43581:SF2">
    <property type="entry name" value="EXCINUCLEASE ATPASE SUBUNIT"/>
    <property type="match status" value="1"/>
</dbReference>
<dbReference type="RefSeq" id="WP_055005778.1">
    <property type="nucleotide sequence ID" value="NZ_CP092923.1"/>
</dbReference>
<evidence type="ECO:0000313" key="2">
    <source>
        <dbReference type="EMBL" id="KPY86814.1"/>
    </source>
</evidence>
<name>A0A0Q0CG72_9PSED</name>
<sequence>MEYDEGRELTRLIAEEMIAVASGFPSIPLEMITLLAGFHLINGLTLEGRYRRVFDEAYSEVADQCLKDYDDTDISAVFNAKLEELHDELALPLDREIRVKTATYLIDRYIMDNYQIPYDHPAVVGALVGSIHLSLRSPVIEFAPITGELSMAMDKTQTAVTMLYPSSRALKALITLKLIINKVFTTFVHGQIPDVLAGSQPSYLFDSVSHISFVTATGMTSMSSFASKYSQPARFMVIIPSARAQLGSLLKELSPALQEGLRLDTAICFSISEGRGAKSDQILLVFSQGIHLMHKPYLYIDVSSANKSLEQLDLQERAILAGQIFNIHESREGHDHRKNLPPKVSTIINAQFGDGYRNVKTLCIEDEALPWKPLKIYSPRNFIRANSTEGTTFNATANPQSILKLLNDAFEPVCIYIIGNNGAGKTRLLCDLIERVRGMDRRAVGISTGVHDRFPFGRSGQVGHFEYQGARSTAETISPSKLRKTVTARAAQVLGDQRMLEALKECQQCLGFATRFYFMLKPEMALHNDPRDIRLIRMSDNAADNHVPEPLSHYEFGVVRPGNEEHRERIVSYSSLSSGEQNINQMLLSIITTAERNTVFLVDEPEISLHLKWQQTLPRVFHLLSQRFGCSFVVATHAPTLISNANDLGSHSFMLDLGKLPELSAKQRYSVESIILGGFGTYTPHNRAVHEACARIVAKTMEAQGNRQAEAFSPLEELDDMLEKMRVSQGAYTPPGLQEDIDLINKASTAVQLLLKDQGLVDSASSKAGK</sequence>
<dbReference type="GO" id="GO:0016887">
    <property type="term" value="F:ATP hydrolysis activity"/>
    <property type="evidence" value="ECO:0007669"/>
    <property type="project" value="InterPro"/>
</dbReference>
<dbReference type="InterPro" id="IPR027417">
    <property type="entry name" value="P-loop_NTPase"/>
</dbReference>
<keyword evidence="5" id="KW-1185">Reference proteome</keyword>
<dbReference type="EMBL" id="JAVCQK010000005">
    <property type="protein sequence ID" value="MFH7516042.1"/>
    <property type="molecule type" value="Genomic_DNA"/>
</dbReference>
<comment type="caution">
    <text evidence="2">The sequence shown here is derived from an EMBL/GenBank/DDBJ whole genome shotgun (WGS) entry which is preliminary data.</text>
</comment>
<reference evidence="3 5" key="2">
    <citation type="submission" date="2023-08" db="EMBL/GenBank/DDBJ databases">
        <title>Genomic and mutational analysis of Pseudomonas syringae pv. tagetis EB037 pathogenicity on sunflower.</title>
        <authorList>
            <person name="Maul J.E."/>
        </authorList>
    </citation>
    <scope>NUCLEOTIDE SEQUENCE [LARGE SCALE GENOMIC DNA]</scope>
    <source>
        <strain evidence="3 5">EB037_T1</strain>
    </source>
</reference>
<evidence type="ECO:0000313" key="5">
    <source>
        <dbReference type="Proteomes" id="UP001610657"/>
    </source>
</evidence>
<dbReference type="EMBL" id="LJRM01000072">
    <property type="protein sequence ID" value="KPY86814.1"/>
    <property type="molecule type" value="Genomic_DNA"/>
</dbReference>
<dbReference type="SUPFAM" id="SSF52540">
    <property type="entry name" value="P-loop containing nucleoside triphosphate hydrolases"/>
    <property type="match status" value="1"/>
</dbReference>
<evidence type="ECO:0000313" key="3">
    <source>
        <dbReference type="EMBL" id="MFH7516042.1"/>
    </source>
</evidence>
<dbReference type="InterPro" id="IPR003959">
    <property type="entry name" value="ATPase_AAA_core"/>
</dbReference>
<protein>
    <submittedName>
        <fullName evidence="3">AAA family ATPase</fullName>
    </submittedName>
</protein>
<dbReference type="PATRIC" id="fig|129140.3.peg.4697"/>
<feature type="domain" description="ATPase AAA-type core" evidence="1">
    <location>
        <begin position="540"/>
        <end position="643"/>
    </location>
</feature>
<reference evidence="2 4" key="1">
    <citation type="submission" date="2015-09" db="EMBL/GenBank/DDBJ databases">
        <title>Genome announcement of multiple Pseudomonas syringae strains.</title>
        <authorList>
            <person name="Thakur S."/>
            <person name="Wang P.W."/>
            <person name="Gong Y."/>
            <person name="Weir B.S."/>
            <person name="Guttman D.S."/>
        </authorList>
    </citation>
    <scope>NUCLEOTIDE SEQUENCE [LARGE SCALE GENOMIC DNA]</scope>
    <source>
        <strain evidence="2 4">ICMP4091</strain>
    </source>
</reference>
<dbReference type="InterPro" id="IPR051396">
    <property type="entry name" value="Bact_Antivir_Def_Nuclease"/>
</dbReference>
<proteinExistence type="predicted"/>
<gene>
    <name evidence="2" type="ORF">ALO44_03601</name>
    <name evidence="3" type="ORF">RA271_12740</name>
</gene>
<dbReference type="Pfam" id="PF13304">
    <property type="entry name" value="AAA_21"/>
    <property type="match status" value="1"/>
</dbReference>
<dbReference type="Gene3D" id="3.40.50.300">
    <property type="entry name" value="P-loop containing nucleotide triphosphate hydrolases"/>
    <property type="match status" value="1"/>
</dbReference>
<dbReference type="AlphaFoldDB" id="A0A0Q0CG72"/>
<evidence type="ECO:0000313" key="4">
    <source>
        <dbReference type="Proteomes" id="UP000050474"/>
    </source>
</evidence>
<dbReference type="Proteomes" id="UP001610657">
    <property type="component" value="Unassembled WGS sequence"/>
</dbReference>
<dbReference type="CDD" id="cd00267">
    <property type="entry name" value="ABC_ATPase"/>
    <property type="match status" value="1"/>
</dbReference>
<dbReference type="GeneID" id="96219139"/>
<evidence type="ECO:0000259" key="1">
    <source>
        <dbReference type="Pfam" id="PF13304"/>
    </source>
</evidence>
<dbReference type="PANTHER" id="PTHR43581">
    <property type="entry name" value="ATP/GTP PHOSPHATASE"/>
    <property type="match status" value="1"/>
</dbReference>
<dbReference type="GO" id="GO:0005524">
    <property type="term" value="F:ATP binding"/>
    <property type="evidence" value="ECO:0007669"/>
    <property type="project" value="InterPro"/>
</dbReference>
<dbReference type="Proteomes" id="UP000050474">
    <property type="component" value="Unassembled WGS sequence"/>
</dbReference>
<accession>A0A0Q0CG72</accession>
<organism evidence="2 4">
    <name type="scientific">Pseudomonas syringae pv. tagetis</name>
    <dbReference type="NCBI Taxonomy" id="129140"/>
    <lineage>
        <taxon>Bacteria</taxon>
        <taxon>Pseudomonadati</taxon>
        <taxon>Pseudomonadota</taxon>
        <taxon>Gammaproteobacteria</taxon>
        <taxon>Pseudomonadales</taxon>
        <taxon>Pseudomonadaceae</taxon>
        <taxon>Pseudomonas</taxon>
    </lineage>
</organism>